<name>A0A1V9G6I6_9BACT</name>
<proteinExistence type="predicted"/>
<comment type="caution">
    <text evidence="1">The sequence shown here is derived from an EMBL/GenBank/DDBJ whole genome shotgun (WGS) entry which is preliminary data.</text>
</comment>
<dbReference type="OrthoDB" id="950503at2"/>
<reference evidence="1 2" key="1">
    <citation type="submission" date="2016-03" db="EMBL/GenBank/DDBJ databases">
        <title>Niastella vici sp. nov., isolated from farmland soil.</title>
        <authorList>
            <person name="Chen L."/>
            <person name="Wang D."/>
            <person name="Yang S."/>
            <person name="Wang G."/>
        </authorList>
    </citation>
    <scope>NUCLEOTIDE SEQUENCE [LARGE SCALE GENOMIC DNA]</scope>
    <source>
        <strain evidence="1 2">DJ57</strain>
    </source>
</reference>
<dbReference type="EMBL" id="LVYD01000002">
    <property type="protein sequence ID" value="OQP66255.1"/>
    <property type="molecule type" value="Genomic_DNA"/>
</dbReference>
<gene>
    <name evidence="1" type="ORF">A3860_12180</name>
</gene>
<protein>
    <submittedName>
        <fullName evidence="1">Uncharacterized protein</fullName>
    </submittedName>
</protein>
<dbReference type="Proteomes" id="UP000192796">
    <property type="component" value="Unassembled WGS sequence"/>
</dbReference>
<accession>A0A1V9G6I6</accession>
<organism evidence="1 2">
    <name type="scientific">Niastella vici</name>
    <dbReference type="NCBI Taxonomy" id="1703345"/>
    <lineage>
        <taxon>Bacteria</taxon>
        <taxon>Pseudomonadati</taxon>
        <taxon>Bacteroidota</taxon>
        <taxon>Chitinophagia</taxon>
        <taxon>Chitinophagales</taxon>
        <taxon>Chitinophagaceae</taxon>
        <taxon>Niastella</taxon>
    </lineage>
</organism>
<evidence type="ECO:0000313" key="1">
    <source>
        <dbReference type="EMBL" id="OQP66255.1"/>
    </source>
</evidence>
<dbReference type="RefSeq" id="WP_081145190.1">
    <property type="nucleotide sequence ID" value="NZ_LVYD01000002.1"/>
</dbReference>
<keyword evidence="2" id="KW-1185">Reference proteome</keyword>
<sequence>MLAVHGFNLAGYTLLFDYFIQQSNEQLVQQLDNHQYNDNELIEVTIPLHTPYLTSWSDYERVDGEAEVNGLYYTYVKRKIHNDTLYLLCLPNRTKTQLTAARIDYAHKVHDVPSNAAETGALKKNPAGSEYHQPAAPFTFTVITTVTGEQVPHAPTPVLHAYSTAPYHPPRV</sequence>
<dbReference type="AlphaFoldDB" id="A0A1V9G6I6"/>
<dbReference type="STRING" id="1703345.A3860_12180"/>
<evidence type="ECO:0000313" key="2">
    <source>
        <dbReference type="Proteomes" id="UP000192796"/>
    </source>
</evidence>